<dbReference type="GeneID" id="92010074"/>
<proteinExistence type="predicted"/>
<comment type="caution">
    <text evidence="2">The sequence shown here is derived from an EMBL/GenBank/DDBJ whole genome shotgun (WGS) entry which is preliminary data.</text>
</comment>
<sequence>MPTHKEWKGDDLIKREQLVEFLFSDDVLGPDNAENDPMAIEHRWRRPHQEHGVVSSPGDDSLSYGTAMPSREGGYLESH</sequence>
<protein>
    <submittedName>
        <fullName evidence="2">Uncharacterized protein</fullName>
    </submittedName>
</protein>
<keyword evidence="3" id="KW-1185">Reference proteome</keyword>
<dbReference type="RefSeq" id="XP_066631524.1">
    <property type="nucleotide sequence ID" value="XM_066777429.1"/>
</dbReference>
<name>A0ABR3CE59_9PEZI</name>
<evidence type="ECO:0000313" key="2">
    <source>
        <dbReference type="EMBL" id="KAL0258495.1"/>
    </source>
</evidence>
<evidence type="ECO:0000256" key="1">
    <source>
        <dbReference type="SAM" id="MobiDB-lite"/>
    </source>
</evidence>
<reference evidence="2 3" key="1">
    <citation type="submission" date="2024-02" db="EMBL/GenBank/DDBJ databases">
        <title>De novo assembly and annotation of 12 fungi associated with fruit tree decline syndrome in Ontario, Canada.</title>
        <authorList>
            <person name="Sulman M."/>
            <person name="Ellouze W."/>
            <person name="Ilyukhin E."/>
        </authorList>
    </citation>
    <scope>NUCLEOTIDE SEQUENCE [LARGE SCALE GENOMIC DNA]</scope>
    <source>
        <strain evidence="2 3">FDS-637</strain>
    </source>
</reference>
<feature type="region of interest" description="Disordered" evidence="1">
    <location>
        <begin position="45"/>
        <end position="79"/>
    </location>
</feature>
<dbReference type="Proteomes" id="UP001430584">
    <property type="component" value="Unassembled WGS sequence"/>
</dbReference>
<organism evidence="2 3">
    <name type="scientific">Diplodia seriata</name>
    <dbReference type="NCBI Taxonomy" id="420778"/>
    <lineage>
        <taxon>Eukaryota</taxon>
        <taxon>Fungi</taxon>
        <taxon>Dikarya</taxon>
        <taxon>Ascomycota</taxon>
        <taxon>Pezizomycotina</taxon>
        <taxon>Dothideomycetes</taxon>
        <taxon>Dothideomycetes incertae sedis</taxon>
        <taxon>Botryosphaeriales</taxon>
        <taxon>Botryosphaeriaceae</taxon>
        <taxon>Diplodia</taxon>
    </lineage>
</organism>
<evidence type="ECO:0000313" key="3">
    <source>
        <dbReference type="Proteomes" id="UP001430584"/>
    </source>
</evidence>
<accession>A0ABR3CE59</accession>
<dbReference type="EMBL" id="JAJVCZ030000006">
    <property type="protein sequence ID" value="KAL0258495.1"/>
    <property type="molecule type" value="Genomic_DNA"/>
</dbReference>
<gene>
    <name evidence="2" type="ORF">SLS55_005989</name>
</gene>